<feature type="domain" description="Wbp11/ELF5/Saf1 N-terminal" evidence="2">
    <location>
        <begin position="4"/>
        <end position="77"/>
    </location>
</feature>
<feature type="region of interest" description="Disordered" evidence="1">
    <location>
        <begin position="1"/>
        <end position="29"/>
    </location>
</feature>
<evidence type="ECO:0000256" key="1">
    <source>
        <dbReference type="SAM" id="MobiDB-lite"/>
    </source>
</evidence>
<accession>A0AAD4C1P2</accession>
<proteinExistence type="predicted"/>
<dbReference type="Proteomes" id="UP001194468">
    <property type="component" value="Unassembled WGS sequence"/>
</dbReference>
<feature type="compositionally biased region" description="Pro residues" evidence="1">
    <location>
        <begin position="204"/>
        <end position="225"/>
    </location>
</feature>
<gene>
    <name evidence="3" type="ORF">L210DRAFT_3610324</name>
</gene>
<feature type="compositionally biased region" description="Basic and acidic residues" evidence="1">
    <location>
        <begin position="401"/>
        <end position="411"/>
    </location>
</feature>
<dbReference type="GO" id="GO:0006396">
    <property type="term" value="P:RNA processing"/>
    <property type="evidence" value="ECO:0007669"/>
    <property type="project" value="InterPro"/>
</dbReference>
<feature type="compositionally biased region" description="Polar residues" evidence="1">
    <location>
        <begin position="389"/>
        <end position="398"/>
    </location>
</feature>
<feature type="region of interest" description="Disordered" evidence="1">
    <location>
        <begin position="80"/>
        <end position="132"/>
    </location>
</feature>
<feature type="region of interest" description="Disordered" evidence="1">
    <location>
        <begin position="389"/>
        <end position="411"/>
    </location>
</feature>
<protein>
    <submittedName>
        <fullName evidence="3">WW domain binding protein 11-domain-containing protein</fullName>
    </submittedName>
</protein>
<dbReference type="AlphaFoldDB" id="A0AAD4C1P2"/>
<feature type="region of interest" description="Disordered" evidence="1">
    <location>
        <begin position="181"/>
        <end position="264"/>
    </location>
</feature>
<comment type="caution">
    <text evidence="3">The sequence shown here is derived from an EMBL/GenBank/DDBJ whole genome shotgun (WGS) entry which is preliminary data.</text>
</comment>
<feature type="compositionally biased region" description="Pro residues" evidence="1">
    <location>
        <begin position="234"/>
        <end position="245"/>
    </location>
</feature>
<dbReference type="Pfam" id="PF12622">
    <property type="entry name" value="NpwBP"/>
    <property type="match status" value="1"/>
</dbReference>
<dbReference type="Pfam" id="PF09429">
    <property type="entry name" value="Wbp11"/>
    <property type="match status" value="1"/>
</dbReference>
<dbReference type="InterPro" id="IPR019007">
    <property type="entry name" value="Wbp11/ELF5/Saf1_N"/>
</dbReference>
<evidence type="ECO:0000313" key="4">
    <source>
        <dbReference type="Proteomes" id="UP001194468"/>
    </source>
</evidence>
<evidence type="ECO:0000313" key="3">
    <source>
        <dbReference type="EMBL" id="KAF8445704.1"/>
    </source>
</evidence>
<organism evidence="3 4">
    <name type="scientific">Boletus edulis BED1</name>
    <dbReference type="NCBI Taxonomy" id="1328754"/>
    <lineage>
        <taxon>Eukaryota</taxon>
        <taxon>Fungi</taxon>
        <taxon>Dikarya</taxon>
        <taxon>Basidiomycota</taxon>
        <taxon>Agaricomycotina</taxon>
        <taxon>Agaricomycetes</taxon>
        <taxon>Agaricomycetidae</taxon>
        <taxon>Boletales</taxon>
        <taxon>Boletineae</taxon>
        <taxon>Boletaceae</taxon>
        <taxon>Boletoideae</taxon>
        <taxon>Boletus</taxon>
    </lineage>
</organism>
<feature type="compositionally biased region" description="Basic and acidic residues" evidence="1">
    <location>
        <begin position="80"/>
        <end position="116"/>
    </location>
</feature>
<reference evidence="3" key="1">
    <citation type="submission" date="2019-10" db="EMBL/GenBank/DDBJ databases">
        <authorList>
            <consortium name="DOE Joint Genome Institute"/>
            <person name="Kuo A."/>
            <person name="Miyauchi S."/>
            <person name="Kiss E."/>
            <person name="Drula E."/>
            <person name="Kohler A."/>
            <person name="Sanchez-Garcia M."/>
            <person name="Andreopoulos B."/>
            <person name="Barry K.W."/>
            <person name="Bonito G."/>
            <person name="Buee M."/>
            <person name="Carver A."/>
            <person name="Chen C."/>
            <person name="Cichocki N."/>
            <person name="Clum A."/>
            <person name="Culley D."/>
            <person name="Crous P.W."/>
            <person name="Fauchery L."/>
            <person name="Girlanda M."/>
            <person name="Hayes R."/>
            <person name="Keri Z."/>
            <person name="LaButti K."/>
            <person name="Lipzen A."/>
            <person name="Lombard V."/>
            <person name="Magnuson J."/>
            <person name="Maillard F."/>
            <person name="Morin E."/>
            <person name="Murat C."/>
            <person name="Nolan M."/>
            <person name="Ohm R."/>
            <person name="Pangilinan J."/>
            <person name="Pereira M."/>
            <person name="Perotto S."/>
            <person name="Peter M."/>
            <person name="Riley R."/>
            <person name="Sitrit Y."/>
            <person name="Stielow B."/>
            <person name="Szollosi G."/>
            <person name="Zifcakova L."/>
            <person name="Stursova M."/>
            <person name="Spatafora J.W."/>
            <person name="Tedersoo L."/>
            <person name="Vaario L.-M."/>
            <person name="Yamada A."/>
            <person name="Yan M."/>
            <person name="Wang P."/>
            <person name="Xu J."/>
            <person name="Bruns T."/>
            <person name="Baldrian P."/>
            <person name="Vilgalys R."/>
            <person name="Henrissat B."/>
            <person name="Grigoriev I.V."/>
            <person name="Hibbett D."/>
            <person name="Nagy L.G."/>
            <person name="Martin F.M."/>
        </authorList>
    </citation>
    <scope>NUCLEOTIDE SEQUENCE</scope>
    <source>
        <strain evidence="3">BED1</strain>
    </source>
</reference>
<reference evidence="3" key="2">
    <citation type="journal article" date="2020" name="Nat. Commun.">
        <title>Large-scale genome sequencing of mycorrhizal fungi provides insights into the early evolution of symbiotic traits.</title>
        <authorList>
            <person name="Miyauchi S."/>
            <person name="Kiss E."/>
            <person name="Kuo A."/>
            <person name="Drula E."/>
            <person name="Kohler A."/>
            <person name="Sanchez-Garcia M."/>
            <person name="Morin E."/>
            <person name="Andreopoulos B."/>
            <person name="Barry K.W."/>
            <person name="Bonito G."/>
            <person name="Buee M."/>
            <person name="Carver A."/>
            <person name="Chen C."/>
            <person name="Cichocki N."/>
            <person name="Clum A."/>
            <person name="Culley D."/>
            <person name="Crous P.W."/>
            <person name="Fauchery L."/>
            <person name="Girlanda M."/>
            <person name="Hayes R.D."/>
            <person name="Keri Z."/>
            <person name="LaButti K."/>
            <person name="Lipzen A."/>
            <person name="Lombard V."/>
            <person name="Magnuson J."/>
            <person name="Maillard F."/>
            <person name="Murat C."/>
            <person name="Nolan M."/>
            <person name="Ohm R.A."/>
            <person name="Pangilinan J."/>
            <person name="Pereira M.F."/>
            <person name="Perotto S."/>
            <person name="Peter M."/>
            <person name="Pfister S."/>
            <person name="Riley R."/>
            <person name="Sitrit Y."/>
            <person name="Stielow J.B."/>
            <person name="Szollosi G."/>
            <person name="Zifcakova L."/>
            <person name="Stursova M."/>
            <person name="Spatafora J.W."/>
            <person name="Tedersoo L."/>
            <person name="Vaario L.M."/>
            <person name="Yamada A."/>
            <person name="Yan M."/>
            <person name="Wang P."/>
            <person name="Xu J."/>
            <person name="Bruns T."/>
            <person name="Baldrian P."/>
            <person name="Vilgalys R."/>
            <person name="Dunand C."/>
            <person name="Henrissat B."/>
            <person name="Grigoriev I.V."/>
            <person name="Hibbett D."/>
            <person name="Nagy L.G."/>
            <person name="Martin F.M."/>
        </authorList>
    </citation>
    <scope>NUCLEOTIDE SEQUENCE</scope>
    <source>
        <strain evidence="3">BED1</strain>
    </source>
</reference>
<sequence>MAKGKNLNPADAYRKAQRKKELKKNKTERAKVRDFSLVKKDTRDLEDEIEKLEASAELSAADKSRFTNLKNELTRIMQKKEEYVQEHPEQRKLVYRPRKQERSEDQKEAPSVEQKRNLFNKHGLPRHPERSIYYDPVMNPYGVAPPGMPYIERPLTADEVDSGEDVGGRMIVPVLHSVLDIVMPDGPPPGTSQEDGSDDDIPMPEGPPPGSIPDVLPPFPPPLPHIPMSTPSLILPPPPPPPPPGFDGGVFSSPQMPPPGFFPRRTQSAAVIQDPLSSIPHQTFQAHRASRLLAGHPSLPPKPSSGTPGTILASGVHSGAIISAEPELRDLKREATAFVPASLKRKKVSGLPGSSKVNAAPSVNVGMEATSPQARPDLVGVLKSQLGTFPASSSNSQVPDKGLKTPVVKERDDYQNFVDEMSDLLGP</sequence>
<name>A0AAD4C1P2_BOLED</name>
<evidence type="ECO:0000259" key="2">
    <source>
        <dbReference type="Pfam" id="PF09429"/>
    </source>
</evidence>
<dbReference type="EMBL" id="WHUW01000005">
    <property type="protein sequence ID" value="KAF8445704.1"/>
    <property type="molecule type" value="Genomic_DNA"/>
</dbReference>
<keyword evidence="4" id="KW-1185">Reference proteome</keyword>